<reference evidence="1" key="1">
    <citation type="submission" date="2017-09" db="EMBL/GenBank/DDBJ databases">
        <authorList>
            <person name="Ehlers B."/>
            <person name="Leendertz F.H."/>
        </authorList>
    </citation>
    <scope>NUCLEOTIDE SEQUENCE</scope>
    <source>
        <strain evidence="1">MAVP-26</strain>
    </source>
</reference>
<gene>
    <name evidence="1" type="ORF">YA91_16960</name>
</gene>
<protein>
    <submittedName>
        <fullName evidence="1">Uncharacterized protein</fullName>
    </submittedName>
</protein>
<evidence type="ECO:0000313" key="1">
    <source>
        <dbReference type="EMBL" id="ASZ52114.1"/>
    </source>
</evidence>
<dbReference type="RefSeq" id="WP_047724023.1">
    <property type="nucleotide sequence ID" value="NZ_CP023248.2"/>
</dbReference>
<name>A0A249W6E3_VIBPH</name>
<dbReference type="AlphaFoldDB" id="A0A249W6E3"/>
<organism evidence="1">
    <name type="scientific">Vibrio parahaemolyticus</name>
    <dbReference type="NCBI Taxonomy" id="670"/>
    <lineage>
        <taxon>Bacteria</taxon>
        <taxon>Pseudomonadati</taxon>
        <taxon>Pseudomonadota</taxon>
        <taxon>Gammaproteobacteria</taxon>
        <taxon>Vibrionales</taxon>
        <taxon>Vibrionaceae</taxon>
        <taxon>Vibrio</taxon>
    </lineage>
</organism>
<dbReference type="EMBL" id="CP023248">
    <property type="protein sequence ID" value="ASZ52114.1"/>
    <property type="molecule type" value="Genomic_DNA"/>
</dbReference>
<accession>A0A249W6E3</accession>
<sequence length="189" mass="21872">MPLTELRKLITRFKQQKDDAPIALGDSNSRTFALHELLDMCSQDIHLFIMFDRNGESELFEALADEVTSRKMSKHLDLASVHIATNDTSKIKELSFVERSSESAEKRLHINPIPKKLTEEYQQSNVDNDFALFAPEHLMFLGRYAGVPGQRERLSEVRAFLNFYDKAFYETLLKFFMLTLDRASTGEFR</sequence>
<proteinExistence type="predicted"/>